<evidence type="ECO:0000256" key="1">
    <source>
        <dbReference type="SAM" id="Phobius"/>
    </source>
</evidence>
<keyword evidence="1" id="KW-0472">Membrane</keyword>
<dbReference type="EMBL" id="JACHHQ010000004">
    <property type="protein sequence ID" value="MBB5200365.1"/>
    <property type="molecule type" value="Genomic_DNA"/>
</dbReference>
<gene>
    <name evidence="2" type="ORF">HNR39_002200</name>
</gene>
<evidence type="ECO:0000313" key="3">
    <source>
        <dbReference type="Proteomes" id="UP000571084"/>
    </source>
</evidence>
<organism evidence="2 3">
    <name type="scientific">Glaciimonas immobilis</name>
    <dbReference type="NCBI Taxonomy" id="728004"/>
    <lineage>
        <taxon>Bacteria</taxon>
        <taxon>Pseudomonadati</taxon>
        <taxon>Pseudomonadota</taxon>
        <taxon>Betaproteobacteria</taxon>
        <taxon>Burkholderiales</taxon>
        <taxon>Oxalobacteraceae</taxon>
        <taxon>Glaciimonas</taxon>
    </lineage>
</organism>
<feature type="transmembrane region" description="Helical" evidence="1">
    <location>
        <begin position="36"/>
        <end position="57"/>
    </location>
</feature>
<sequence length="60" mass="6365">MQNFLIANVLFFVPMALFGMVLFAEVPVRSKVAHGGLCTVGLAVGALFALLLLELIGTMV</sequence>
<protein>
    <submittedName>
        <fullName evidence="2">Uncharacterized protein</fullName>
    </submittedName>
</protein>
<keyword evidence="1" id="KW-1133">Transmembrane helix</keyword>
<proteinExistence type="predicted"/>
<name>A0A840RRG4_9BURK</name>
<keyword evidence="1" id="KW-0812">Transmembrane</keyword>
<comment type="caution">
    <text evidence="2">The sequence shown here is derived from an EMBL/GenBank/DDBJ whole genome shotgun (WGS) entry which is preliminary data.</text>
</comment>
<keyword evidence="3" id="KW-1185">Reference proteome</keyword>
<dbReference type="Proteomes" id="UP000571084">
    <property type="component" value="Unassembled WGS sequence"/>
</dbReference>
<dbReference type="AlphaFoldDB" id="A0A840RRG4"/>
<reference evidence="2 3" key="1">
    <citation type="submission" date="2020-08" db="EMBL/GenBank/DDBJ databases">
        <title>Genomic Encyclopedia of Type Strains, Phase IV (KMG-IV): sequencing the most valuable type-strain genomes for metagenomic binning, comparative biology and taxonomic classification.</title>
        <authorList>
            <person name="Goeker M."/>
        </authorList>
    </citation>
    <scope>NUCLEOTIDE SEQUENCE [LARGE SCALE GENOMIC DNA]</scope>
    <source>
        <strain evidence="2 3">DSM 23240</strain>
    </source>
</reference>
<evidence type="ECO:0000313" key="2">
    <source>
        <dbReference type="EMBL" id="MBB5200365.1"/>
    </source>
</evidence>
<dbReference type="RefSeq" id="WP_168051699.1">
    <property type="nucleotide sequence ID" value="NZ_JAAOZT010000001.1"/>
</dbReference>
<accession>A0A840RRG4</accession>
<feature type="transmembrane region" description="Helical" evidence="1">
    <location>
        <begin position="6"/>
        <end position="24"/>
    </location>
</feature>